<protein>
    <submittedName>
        <fullName evidence="2">Type II secretion system protein</fullName>
    </submittedName>
</protein>
<reference evidence="2" key="1">
    <citation type="submission" date="2023-07" db="EMBL/GenBank/DDBJ databases">
        <title>Gilvimarinus algae sp. nov., isolated from the surface of Kelp.</title>
        <authorList>
            <person name="Sun Y.Y."/>
            <person name="Gong Y."/>
            <person name="Du Z.J."/>
        </authorList>
    </citation>
    <scope>NUCLEOTIDE SEQUENCE</scope>
    <source>
        <strain evidence="2">SDUM040014</strain>
    </source>
</reference>
<dbReference type="InterPro" id="IPR045584">
    <property type="entry name" value="Pilin-like"/>
</dbReference>
<dbReference type="InterPro" id="IPR012902">
    <property type="entry name" value="N_methyl_site"/>
</dbReference>
<name>A0ABT8TFY3_9GAMM</name>
<accession>A0ABT8TFY3</accession>
<dbReference type="Proteomes" id="UP001168380">
    <property type="component" value="Unassembled WGS sequence"/>
</dbReference>
<dbReference type="NCBIfam" id="TIGR02532">
    <property type="entry name" value="IV_pilin_GFxxxE"/>
    <property type="match status" value="1"/>
</dbReference>
<proteinExistence type="predicted"/>
<dbReference type="RefSeq" id="WP_302713604.1">
    <property type="nucleotide sequence ID" value="NZ_JAULRT010000059.1"/>
</dbReference>
<dbReference type="EMBL" id="JAULRT010000059">
    <property type="protein sequence ID" value="MDO3383002.1"/>
    <property type="molecule type" value="Genomic_DNA"/>
</dbReference>
<keyword evidence="1" id="KW-1133">Transmembrane helix</keyword>
<gene>
    <name evidence="2" type="ORF">QWI16_12555</name>
</gene>
<dbReference type="Gene3D" id="3.30.700.10">
    <property type="entry name" value="Glycoprotein, Type 4 Pilin"/>
    <property type="match status" value="1"/>
</dbReference>
<keyword evidence="1" id="KW-0812">Transmembrane</keyword>
<feature type="transmembrane region" description="Helical" evidence="1">
    <location>
        <begin position="7"/>
        <end position="27"/>
    </location>
</feature>
<evidence type="ECO:0000313" key="3">
    <source>
        <dbReference type="Proteomes" id="UP001168380"/>
    </source>
</evidence>
<keyword evidence="1" id="KW-0472">Membrane</keyword>
<dbReference type="PROSITE" id="PS00409">
    <property type="entry name" value="PROKAR_NTER_METHYL"/>
    <property type="match status" value="1"/>
</dbReference>
<keyword evidence="3" id="KW-1185">Reference proteome</keyword>
<evidence type="ECO:0000313" key="2">
    <source>
        <dbReference type="EMBL" id="MDO3383002.1"/>
    </source>
</evidence>
<dbReference type="SUPFAM" id="SSF54523">
    <property type="entry name" value="Pili subunits"/>
    <property type="match status" value="1"/>
</dbReference>
<organism evidence="2 3">
    <name type="scientific">Gilvimarinus algae</name>
    <dbReference type="NCBI Taxonomy" id="3058037"/>
    <lineage>
        <taxon>Bacteria</taxon>
        <taxon>Pseudomonadati</taxon>
        <taxon>Pseudomonadota</taxon>
        <taxon>Gammaproteobacteria</taxon>
        <taxon>Cellvibrionales</taxon>
        <taxon>Cellvibrionaceae</taxon>
        <taxon>Gilvimarinus</taxon>
    </lineage>
</organism>
<dbReference type="Pfam" id="PF07963">
    <property type="entry name" value="N_methyl"/>
    <property type="match status" value="1"/>
</dbReference>
<evidence type="ECO:0000256" key="1">
    <source>
        <dbReference type="SAM" id="Phobius"/>
    </source>
</evidence>
<sequence>MYTRSKGFTLIELIAVMVILGIIGITVSSRFTDGEIASVQASRDDLLAALFFAQQSAMARDNIAVQVSSTSVSVTENGTPIRVHQDAYPLNFASGVQAGSDLLLTYDKLGRTTAATITLTSGGTSALVTVSDSGYAY</sequence>
<comment type="caution">
    <text evidence="2">The sequence shown here is derived from an EMBL/GenBank/DDBJ whole genome shotgun (WGS) entry which is preliminary data.</text>
</comment>